<gene>
    <name evidence="1" type="ORF">ACH5RR_001081</name>
</gene>
<reference evidence="1 2" key="1">
    <citation type="submission" date="2024-11" db="EMBL/GenBank/DDBJ databases">
        <title>A near-complete genome assembly of Cinchona calisaya.</title>
        <authorList>
            <person name="Lian D.C."/>
            <person name="Zhao X.W."/>
            <person name="Wei L."/>
        </authorList>
    </citation>
    <scope>NUCLEOTIDE SEQUENCE [LARGE SCALE GENOMIC DNA]</scope>
    <source>
        <tissue evidence="1">Nenye</tissue>
    </source>
</reference>
<keyword evidence="2" id="KW-1185">Reference proteome</keyword>
<accession>A0ABD3B2F6</accession>
<evidence type="ECO:0000313" key="2">
    <source>
        <dbReference type="Proteomes" id="UP001630127"/>
    </source>
</evidence>
<dbReference type="Proteomes" id="UP001630127">
    <property type="component" value="Unassembled WGS sequence"/>
</dbReference>
<protein>
    <submittedName>
        <fullName evidence="1">Uncharacterized protein</fullName>
    </submittedName>
</protein>
<comment type="caution">
    <text evidence="1">The sequence shown here is derived from an EMBL/GenBank/DDBJ whole genome shotgun (WGS) entry which is preliminary data.</text>
</comment>
<proteinExistence type="predicted"/>
<name>A0ABD3B2F6_9GENT</name>
<organism evidence="1 2">
    <name type="scientific">Cinchona calisaya</name>
    <dbReference type="NCBI Taxonomy" id="153742"/>
    <lineage>
        <taxon>Eukaryota</taxon>
        <taxon>Viridiplantae</taxon>
        <taxon>Streptophyta</taxon>
        <taxon>Embryophyta</taxon>
        <taxon>Tracheophyta</taxon>
        <taxon>Spermatophyta</taxon>
        <taxon>Magnoliopsida</taxon>
        <taxon>eudicotyledons</taxon>
        <taxon>Gunneridae</taxon>
        <taxon>Pentapetalae</taxon>
        <taxon>asterids</taxon>
        <taxon>lamiids</taxon>
        <taxon>Gentianales</taxon>
        <taxon>Rubiaceae</taxon>
        <taxon>Cinchonoideae</taxon>
        <taxon>Cinchoneae</taxon>
        <taxon>Cinchona</taxon>
    </lineage>
</organism>
<sequence>MDSISDFLFVNPYLIGSDINVTATEDEYVGSSVLDRGSMAEFVEAQSLCGLKEIHSQEVNSRGIISRMLFPYGKAPNQILQHVSRLITNEEQSYLFSEVSMVELH</sequence>
<dbReference type="AlphaFoldDB" id="A0ABD3B2F6"/>
<dbReference type="EMBL" id="JBJUIK010000001">
    <property type="protein sequence ID" value="KAL3537715.1"/>
    <property type="molecule type" value="Genomic_DNA"/>
</dbReference>
<evidence type="ECO:0000313" key="1">
    <source>
        <dbReference type="EMBL" id="KAL3537715.1"/>
    </source>
</evidence>